<sequence>MGAGTGKRKRSTRRVAEAEEQIAETSAAGSRDASEAPPEKRSRKRAETRECPICNEPIPLRLLGKHAELEGSRVDEIVSQIGSTEPFLDLSHEFYASTSTAVASSSALASSSISTGRRSAVRARRSILEKTAPVRAQTTVVTTAIQSIKRNRKNRHAKLRDMTREDDESHVTSRLRITSGRGEIVCPVCLDMVRGDEDVQDAHIEACVANESRRLEEEQERRRQEEAEEVNVEEFEGEDDAAGHFGDVRGTGFLTRNQNEQDVEEDVDIDGDDEAIFGTAQFNEGDILDVGAPRPSNTSARTQPTAGHSLPIGGVEVPCPEQENEEDEPANVLRELIAENRTRQEPTSREVTFIPEMDKVDVAILMAKRKGDREALLVALENKIRLLENPVVTSQSCSSPVSNPSLCRICLDPYNEPTVSTGCWHTCCRECWLRCLGSTKLCPICKRITAAMDLRRVYF</sequence>
<dbReference type="Pfam" id="PF15926">
    <property type="entry name" value="RNF220"/>
    <property type="match status" value="1"/>
</dbReference>
<dbReference type="InterPro" id="IPR013083">
    <property type="entry name" value="Znf_RING/FYVE/PHD"/>
</dbReference>
<dbReference type="InterPro" id="IPR052443">
    <property type="entry name" value="E3_ubiq-ligase_RNF220-like"/>
</dbReference>
<dbReference type="OrthoDB" id="6270329at2759"/>
<dbReference type="PROSITE" id="PS50089">
    <property type="entry name" value="ZF_RING_2"/>
    <property type="match status" value="1"/>
</dbReference>
<feature type="compositionally biased region" description="Acidic residues" evidence="2">
    <location>
        <begin position="226"/>
        <end position="240"/>
    </location>
</feature>
<dbReference type="Pfam" id="PF13923">
    <property type="entry name" value="zf-C3HC4_2"/>
    <property type="match status" value="1"/>
</dbReference>
<dbReference type="InterPro" id="IPR031824">
    <property type="entry name" value="RNF220_mid"/>
</dbReference>
<keyword evidence="5" id="KW-1185">Reference proteome</keyword>
<dbReference type="AlphaFoldDB" id="A0A6A4IMZ6"/>
<evidence type="ECO:0000256" key="1">
    <source>
        <dbReference type="PROSITE-ProRule" id="PRU00175"/>
    </source>
</evidence>
<feature type="region of interest" description="Disordered" evidence="2">
    <location>
        <begin position="281"/>
        <end position="311"/>
    </location>
</feature>
<gene>
    <name evidence="4" type="ORF">BT96DRAFT_871630</name>
</gene>
<dbReference type="GO" id="GO:0061630">
    <property type="term" value="F:ubiquitin protein ligase activity"/>
    <property type="evidence" value="ECO:0007669"/>
    <property type="project" value="TreeGrafter"/>
</dbReference>
<keyword evidence="1" id="KW-0863">Zinc-finger</keyword>
<feature type="region of interest" description="Disordered" evidence="2">
    <location>
        <begin position="151"/>
        <end position="171"/>
    </location>
</feature>
<feature type="region of interest" description="Disordered" evidence="2">
    <location>
        <begin position="213"/>
        <end position="268"/>
    </location>
</feature>
<evidence type="ECO:0000256" key="2">
    <source>
        <dbReference type="SAM" id="MobiDB-lite"/>
    </source>
</evidence>
<accession>A0A6A4IMZ6</accession>
<dbReference type="GO" id="GO:0008270">
    <property type="term" value="F:zinc ion binding"/>
    <property type="evidence" value="ECO:0007669"/>
    <property type="project" value="UniProtKB-KW"/>
</dbReference>
<feature type="compositionally biased region" description="Polar residues" evidence="2">
    <location>
        <begin position="295"/>
        <end position="306"/>
    </location>
</feature>
<name>A0A6A4IMZ6_9AGAR</name>
<feature type="compositionally biased region" description="Basic and acidic residues" evidence="2">
    <location>
        <begin position="213"/>
        <end position="225"/>
    </location>
</feature>
<evidence type="ECO:0000313" key="4">
    <source>
        <dbReference type="EMBL" id="KAE9409795.1"/>
    </source>
</evidence>
<feature type="compositionally biased region" description="Basic residues" evidence="2">
    <location>
        <begin position="1"/>
        <end position="13"/>
    </location>
</feature>
<dbReference type="Proteomes" id="UP000799118">
    <property type="component" value="Unassembled WGS sequence"/>
</dbReference>
<proteinExistence type="predicted"/>
<dbReference type="Gene3D" id="3.30.40.10">
    <property type="entry name" value="Zinc/RING finger domain, C3HC4 (zinc finger)"/>
    <property type="match status" value="1"/>
</dbReference>
<organism evidence="4 5">
    <name type="scientific">Gymnopus androsaceus JB14</name>
    <dbReference type="NCBI Taxonomy" id="1447944"/>
    <lineage>
        <taxon>Eukaryota</taxon>
        <taxon>Fungi</taxon>
        <taxon>Dikarya</taxon>
        <taxon>Basidiomycota</taxon>
        <taxon>Agaricomycotina</taxon>
        <taxon>Agaricomycetes</taxon>
        <taxon>Agaricomycetidae</taxon>
        <taxon>Agaricales</taxon>
        <taxon>Marasmiineae</taxon>
        <taxon>Omphalotaceae</taxon>
        <taxon>Gymnopus</taxon>
    </lineage>
</organism>
<dbReference type="PANTHER" id="PTHR13459:SF1">
    <property type="entry name" value="E3 UBIQUITIN-PROTEIN LIGASE RNF220 ISOFORM X1"/>
    <property type="match status" value="1"/>
</dbReference>
<dbReference type="PANTHER" id="PTHR13459">
    <property type="entry name" value="E3 UBIQUITIN-PROTEIN LIGASE RNF220 ISOFORM X1"/>
    <property type="match status" value="1"/>
</dbReference>
<feature type="region of interest" description="Disordered" evidence="2">
    <location>
        <begin position="1"/>
        <end position="48"/>
    </location>
</feature>
<protein>
    <recommendedName>
        <fullName evidence="3">RING-type domain-containing protein</fullName>
    </recommendedName>
</protein>
<keyword evidence="1" id="KW-0479">Metal-binding</keyword>
<feature type="compositionally biased region" description="Basic and acidic residues" evidence="2">
    <location>
        <begin position="32"/>
        <end position="48"/>
    </location>
</feature>
<dbReference type="SUPFAM" id="SSF57850">
    <property type="entry name" value="RING/U-box"/>
    <property type="match status" value="1"/>
</dbReference>
<evidence type="ECO:0000313" key="5">
    <source>
        <dbReference type="Proteomes" id="UP000799118"/>
    </source>
</evidence>
<dbReference type="InterPro" id="IPR001841">
    <property type="entry name" value="Znf_RING"/>
</dbReference>
<feature type="compositionally biased region" description="Basic and acidic residues" evidence="2">
    <location>
        <begin position="159"/>
        <end position="171"/>
    </location>
</feature>
<dbReference type="EMBL" id="ML769386">
    <property type="protein sequence ID" value="KAE9409795.1"/>
    <property type="molecule type" value="Genomic_DNA"/>
</dbReference>
<keyword evidence="1" id="KW-0862">Zinc</keyword>
<feature type="domain" description="RING-type" evidence="3">
    <location>
        <begin position="407"/>
        <end position="446"/>
    </location>
</feature>
<reference evidence="4" key="1">
    <citation type="journal article" date="2019" name="Environ. Microbiol.">
        <title>Fungal ecological strategies reflected in gene transcription - a case study of two litter decomposers.</title>
        <authorList>
            <person name="Barbi F."/>
            <person name="Kohler A."/>
            <person name="Barry K."/>
            <person name="Baskaran P."/>
            <person name="Daum C."/>
            <person name="Fauchery L."/>
            <person name="Ihrmark K."/>
            <person name="Kuo A."/>
            <person name="LaButti K."/>
            <person name="Lipzen A."/>
            <person name="Morin E."/>
            <person name="Grigoriev I.V."/>
            <person name="Henrissat B."/>
            <person name="Lindahl B."/>
            <person name="Martin F."/>
        </authorList>
    </citation>
    <scope>NUCLEOTIDE SEQUENCE</scope>
    <source>
        <strain evidence="4">JB14</strain>
    </source>
</reference>
<dbReference type="GO" id="GO:0016567">
    <property type="term" value="P:protein ubiquitination"/>
    <property type="evidence" value="ECO:0007669"/>
    <property type="project" value="TreeGrafter"/>
</dbReference>
<evidence type="ECO:0000259" key="3">
    <source>
        <dbReference type="PROSITE" id="PS50089"/>
    </source>
</evidence>